<evidence type="ECO:0000313" key="1">
    <source>
        <dbReference type="EMBL" id="GBH11337.1"/>
    </source>
</evidence>
<gene>
    <name evidence="1" type="ORF">KPSA1_04777</name>
</gene>
<keyword evidence="1" id="KW-0121">Carboxypeptidase</keyword>
<reference evidence="1 2" key="1">
    <citation type="submission" date="2018-04" db="EMBL/GenBank/DDBJ databases">
        <title>Draft genome sequence of Pseudomonas syringae pv. actinidiae biovar 1 strains isolated from kiwifruit in Kagawa prefecture.</title>
        <authorList>
            <person name="Tabuchi M."/>
            <person name="Saito M."/>
            <person name="Fujiwara S."/>
            <person name="Sasa N."/>
            <person name="Akimitsu K."/>
            <person name="Gomi K."/>
            <person name="Konishi-Sugita S."/>
            <person name="Hamano K."/>
            <person name="Kataoka I."/>
        </authorList>
    </citation>
    <scope>NUCLEOTIDE SEQUENCE [LARGE SCALE GENOMIC DNA]</scope>
    <source>
        <strain evidence="1 2">MAFF212206</strain>
    </source>
</reference>
<keyword evidence="1" id="KW-0378">Hydrolase</keyword>
<accession>A0A2V0QEY6</accession>
<dbReference type="GO" id="GO:0004180">
    <property type="term" value="F:carboxypeptidase activity"/>
    <property type="evidence" value="ECO:0007669"/>
    <property type="project" value="UniProtKB-KW"/>
</dbReference>
<dbReference type="AlphaFoldDB" id="A0A2V0QEY6"/>
<protein>
    <submittedName>
        <fullName evidence="1">D-alanyl-D-alanine carboxypeptidase</fullName>
    </submittedName>
</protein>
<evidence type="ECO:0000313" key="2">
    <source>
        <dbReference type="Proteomes" id="UP000247480"/>
    </source>
</evidence>
<comment type="caution">
    <text evidence="1">The sequence shown here is derived from an EMBL/GenBank/DDBJ whole genome shotgun (WGS) entry which is preliminary data.</text>
</comment>
<organism evidence="1 2">
    <name type="scientific">Pseudomonas syringae pv. actinidiae</name>
    <dbReference type="NCBI Taxonomy" id="103796"/>
    <lineage>
        <taxon>Bacteria</taxon>
        <taxon>Pseudomonadati</taxon>
        <taxon>Pseudomonadota</taxon>
        <taxon>Gammaproteobacteria</taxon>
        <taxon>Pseudomonadales</taxon>
        <taxon>Pseudomonadaceae</taxon>
        <taxon>Pseudomonas</taxon>
        <taxon>Pseudomonas syringae</taxon>
    </lineage>
</organism>
<dbReference type="Proteomes" id="UP000247480">
    <property type="component" value="Unassembled WGS sequence"/>
</dbReference>
<dbReference type="EMBL" id="BGJZ01000236">
    <property type="protein sequence ID" value="GBH11337.1"/>
    <property type="molecule type" value="Genomic_DNA"/>
</dbReference>
<keyword evidence="1" id="KW-0645">Protease</keyword>
<sequence>MLPEKVTPCFYSYALQSQTMHRIPSPTKRLVRPSPCEGSFHVRVNSKPFQAMHLSGQLALRAELEHEPDRWIWKLIVDGKVGIARTTIGLFLDSDLKPGDHDLVNHAQIKVIFNETLRRQNTIYHSADFQSGTLSLFEANPYTLRLRGRFRFSMSSINFDVTDGFFDVRCQ</sequence>
<name>A0A2V0QEY6_PSESF</name>
<proteinExistence type="predicted"/>